<dbReference type="InterPro" id="IPR050767">
    <property type="entry name" value="Sel1_AlgK"/>
</dbReference>
<dbReference type="SUPFAM" id="SSF81901">
    <property type="entry name" value="HCP-like"/>
    <property type="match status" value="1"/>
</dbReference>
<keyword evidence="3" id="KW-1185">Reference proteome</keyword>
<evidence type="ECO:0008006" key="4">
    <source>
        <dbReference type="Google" id="ProtNLM"/>
    </source>
</evidence>
<gene>
    <name evidence="2" type="ORF">Glove_300g120</name>
</gene>
<dbReference type="OrthoDB" id="272077at2759"/>
<reference evidence="2 3" key="1">
    <citation type="submission" date="2018-08" db="EMBL/GenBank/DDBJ databases">
        <title>Genome and evolution of the arbuscular mycorrhizal fungus Diversispora epigaea (formerly Glomus versiforme) and its bacterial endosymbionts.</title>
        <authorList>
            <person name="Sun X."/>
            <person name="Fei Z."/>
            <person name="Harrison M."/>
        </authorList>
    </citation>
    <scope>NUCLEOTIDE SEQUENCE [LARGE SCALE GENOMIC DNA]</scope>
    <source>
        <strain evidence="2 3">IT104</strain>
    </source>
</reference>
<comment type="caution">
    <text evidence="2">The sequence shown here is derived from an EMBL/GenBank/DDBJ whole genome shotgun (WGS) entry which is preliminary data.</text>
</comment>
<protein>
    <recommendedName>
        <fullName evidence="4">HCP-like protein</fullName>
    </recommendedName>
</protein>
<comment type="similarity">
    <text evidence="1">Belongs to the sel-1 family.</text>
</comment>
<dbReference type="Gene3D" id="1.25.40.10">
    <property type="entry name" value="Tetratricopeptide repeat domain"/>
    <property type="match status" value="1"/>
</dbReference>
<organism evidence="2 3">
    <name type="scientific">Diversispora epigaea</name>
    <dbReference type="NCBI Taxonomy" id="1348612"/>
    <lineage>
        <taxon>Eukaryota</taxon>
        <taxon>Fungi</taxon>
        <taxon>Fungi incertae sedis</taxon>
        <taxon>Mucoromycota</taxon>
        <taxon>Glomeromycotina</taxon>
        <taxon>Glomeromycetes</taxon>
        <taxon>Diversisporales</taxon>
        <taxon>Diversisporaceae</taxon>
        <taxon>Diversispora</taxon>
    </lineage>
</organism>
<name>A0A397I2G4_9GLOM</name>
<dbReference type="STRING" id="1348612.A0A397I2G4"/>
<proteinExistence type="inferred from homology"/>
<dbReference type="InterPro" id="IPR011990">
    <property type="entry name" value="TPR-like_helical_dom_sf"/>
</dbReference>
<dbReference type="SMART" id="SM00671">
    <property type="entry name" value="SEL1"/>
    <property type="match status" value="3"/>
</dbReference>
<dbReference type="AlphaFoldDB" id="A0A397I2G4"/>
<dbReference type="Proteomes" id="UP000266861">
    <property type="component" value="Unassembled WGS sequence"/>
</dbReference>
<dbReference type="PANTHER" id="PTHR11102:SF160">
    <property type="entry name" value="ERAD-ASSOCIATED E3 UBIQUITIN-PROTEIN LIGASE COMPONENT HRD3"/>
    <property type="match status" value="1"/>
</dbReference>
<dbReference type="Pfam" id="PF08238">
    <property type="entry name" value="Sel1"/>
    <property type="match status" value="3"/>
</dbReference>
<dbReference type="InterPro" id="IPR006597">
    <property type="entry name" value="Sel1-like"/>
</dbReference>
<dbReference type="EMBL" id="PQFF01000274">
    <property type="protein sequence ID" value="RHZ67584.1"/>
    <property type="molecule type" value="Genomic_DNA"/>
</dbReference>
<evidence type="ECO:0000313" key="3">
    <source>
        <dbReference type="Proteomes" id="UP000266861"/>
    </source>
</evidence>
<evidence type="ECO:0000313" key="2">
    <source>
        <dbReference type="EMBL" id="RHZ67584.1"/>
    </source>
</evidence>
<accession>A0A397I2G4</accession>
<dbReference type="PANTHER" id="PTHR11102">
    <property type="entry name" value="SEL-1-LIKE PROTEIN"/>
    <property type="match status" value="1"/>
</dbReference>
<sequence length="164" mass="18885">MAFKFFNLAVNEIIDTSSLKKLCNINKEISAISLADMYSDVLDTKKASQIYKKLVDKGSLIALNTVFQWIIKSALAGTVDPMYNVGCFYKNGKDDKEAFKWYLKAAEKEYPLGQYNVRYCYKNGYGIDRDEVKAFEWDKKAADNDYTNGQYMIGLCFYEGWEIL</sequence>
<evidence type="ECO:0000256" key="1">
    <source>
        <dbReference type="ARBA" id="ARBA00038101"/>
    </source>
</evidence>